<keyword evidence="8" id="KW-0378">Hydrolase</keyword>
<keyword evidence="5" id="KW-0964">Secreted</keyword>
<evidence type="ECO:0000313" key="13">
    <source>
        <dbReference type="Proteomes" id="UP000623129"/>
    </source>
</evidence>
<dbReference type="AlphaFoldDB" id="A0A833QPV4"/>
<evidence type="ECO:0000256" key="8">
    <source>
        <dbReference type="ARBA" id="ARBA00022801"/>
    </source>
</evidence>
<name>A0A833QPV4_9POAL</name>
<dbReference type="InterPro" id="IPR013780">
    <property type="entry name" value="Glyco_hydro_b"/>
</dbReference>
<dbReference type="Gene3D" id="2.60.40.1180">
    <property type="entry name" value="Golgi alpha-mannosidase II"/>
    <property type="match status" value="1"/>
</dbReference>
<evidence type="ECO:0000256" key="5">
    <source>
        <dbReference type="ARBA" id="ARBA00022525"/>
    </source>
</evidence>
<dbReference type="Pfam" id="PF22848">
    <property type="entry name" value="ASD1_dom"/>
    <property type="match status" value="1"/>
</dbReference>
<comment type="catalytic activity">
    <reaction evidence="1">
        <text>Hydrolysis of terminal non-reducing alpha-L-arabinofuranoside residues in alpha-L-arabinosides.</text>
        <dbReference type="EC" id="3.2.1.55"/>
    </reaction>
</comment>
<evidence type="ECO:0000256" key="3">
    <source>
        <dbReference type="ARBA" id="ARBA00007186"/>
    </source>
</evidence>
<dbReference type="PANTHER" id="PTHR31776:SF0">
    <property type="entry name" value="ALPHA-L-ARABINOFURANOSIDASE 1"/>
    <property type="match status" value="1"/>
</dbReference>
<dbReference type="Gene3D" id="3.20.20.80">
    <property type="entry name" value="Glycosidases"/>
    <property type="match status" value="1"/>
</dbReference>
<comment type="subcellular location">
    <subcellularLocation>
        <location evidence="2">Secreted</location>
        <location evidence="2">Extracellular space</location>
        <location evidence="2">Extracellular matrix</location>
    </subcellularLocation>
</comment>
<dbReference type="InterPro" id="IPR055235">
    <property type="entry name" value="ASD1_cat"/>
</dbReference>
<keyword evidence="13" id="KW-1185">Reference proteome</keyword>
<keyword evidence="7" id="KW-0732">Signal</keyword>
<dbReference type="InterPro" id="IPR017853">
    <property type="entry name" value="GH"/>
</dbReference>
<sequence length="666" mass="73545">MELKRALLGSLFYTLIVLLNYGAFAFGLTKAQSATLNVDVSSQSARVMPDNLFGIFFEEINHAGAGGLWAELIRNRGFEAGGKNTPSIFDPWVQIGNDSNIILSTDRTSTFEMNEVALKMEVLCDNNDNSNPCPFQGVGVYNPGFWGMNIEDGQVYNVALYIMSVDSVDLSVSLTSSDGSQNLAQHTIEADEQEFSTWTKVEFELKATGTNSNSRLQITTSKGGTIWLDQVSVMPSDTFMGHGFRKDLASMLADLKPRFLRFPGGSYSQGGRLMNAFRWKSTVAPWEQRPGHFNDVWNYWTDDGLGFFEFLQLAEDLGALPVWVIHNGISLNDQINPSSLPSFVEDILDGIEFARGDSDSTWGSVRAEMGHPDQFELTFISIGNQECGNSNYKANYLKFYTAIKAAYPDIKVITNCDGSNGQLDHPADFYDIHVYTSVSDMFSKAHLFDKTSRNGQKAFVSEYAVTGNDAGKGTLVAALAEAGFLMGLEKNSDIVEMASCAPLFVNDNDRRFNPDAIVFNSNMQFGTPSYWMQHFFKYSSSATYHPSTIQASNYPFLLSSALTWENVESNRKYLKLKVLNYGSKVVSLKMSISGLETEISSSGGIKTVLTSSKLSDENSFQEPNKVVPVATDISNTGAKMSVVISPYSLTSFDLLLDSQDLCLLFE</sequence>
<proteinExistence type="inferred from homology"/>
<evidence type="ECO:0000256" key="1">
    <source>
        <dbReference type="ARBA" id="ARBA00001462"/>
    </source>
</evidence>
<comment type="similarity">
    <text evidence="3">Belongs to the glycosyl hydrolase 51 family.</text>
</comment>
<dbReference type="GO" id="GO:0046556">
    <property type="term" value="F:alpha-L-arabinofuranosidase activity"/>
    <property type="evidence" value="ECO:0007669"/>
    <property type="project" value="UniProtKB-EC"/>
</dbReference>
<dbReference type="PANTHER" id="PTHR31776">
    <property type="entry name" value="ALPHA-L-ARABINOFURANOSIDASE 1"/>
    <property type="match status" value="1"/>
</dbReference>
<evidence type="ECO:0000256" key="10">
    <source>
        <dbReference type="ARBA" id="ARBA00082101"/>
    </source>
</evidence>
<keyword evidence="9" id="KW-0325">Glycoprotein</keyword>
<dbReference type="Proteomes" id="UP000623129">
    <property type="component" value="Unassembled WGS sequence"/>
</dbReference>
<dbReference type="GO" id="GO:0046373">
    <property type="term" value="P:L-arabinose metabolic process"/>
    <property type="evidence" value="ECO:0007669"/>
    <property type="project" value="InterPro"/>
</dbReference>
<evidence type="ECO:0000256" key="7">
    <source>
        <dbReference type="ARBA" id="ARBA00022729"/>
    </source>
</evidence>
<organism evidence="12 13">
    <name type="scientific">Carex littledalei</name>
    <dbReference type="NCBI Taxonomy" id="544730"/>
    <lineage>
        <taxon>Eukaryota</taxon>
        <taxon>Viridiplantae</taxon>
        <taxon>Streptophyta</taxon>
        <taxon>Embryophyta</taxon>
        <taxon>Tracheophyta</taxon>
        <taxon>Spermatophyta</taxon>
        <taxon>Magnoliopsida</taxon>
        <taxon>Liliopsida</taxon>
        <taxon>Poales</taxon>
        <taxon>Cyperaceae</taxon>
        <taxon>Cyperoideae</taxon>
        <taxon>Cariceae</taxon>
        <taxon>Carex</taxon>
        <taxon>Carex subgen. Euthyceras</taxon>
    </lineage>
</organism>
<evidence type="ECO:0000256" key="2">
    <source>
        <dbReference type="ARBA" id="ARBA00004498"/>
    </source>
</evidence>
<dbReference type="SUPFAM" id="SSF51445">
    <property type="entry name" value="(Trans)glycosidases"/>
    <property type="match status" value="1"/>
</dbReference>
<dbReference type="SMART" id="SM00813">
    <property type="entry name" value="Alpha-L-AF_C"/>
    <property type="match status" value="1"/>
</dbReference>
<evidence type="ECO:0000256" key="6">
    <source>
        <dbReference type="ARBA" id="ARBA00022530"/>
    </source>
</evidence>
<dbReference type="FunFam" id="2.60.120.260:FF:000063">
    <property type="entry name" value="Putative alpha-L-arabinofuranosidase family protein"/>
    <property type="match status" value="1"/>
</dbReference>
<dbReference type="FunFam" id="3.20.20.80:FF:000025">
    <property type="entry name" value="Alpha-L-arabinofuranosidase 1"/>
    <property type="match status" value="1"/>
</dbReference>
<keyword evidence="6" id="KW-0272">Extracellular matrix</keyword>
<reference evidence="12" key="1">
    <citation type="submission" date="2020-01" db="EMBL/GenBank/DDBJ databases">
        <title>Genome sequence of Kobresia littledalei, the first chromosome-level genome in the family Cyperaceae.</title>
        <authorList>
            <person name="Qu G."/>
        </authorList>
    </citation>
    <scope>NUCLEOTIDE SEQUENCE</scope>
    <source>
        <strain evidence="12">C.B.Clarke</strain>
        <tissue evidence="12">Leaf</tissue>
    </source>
</reference>
<gene>
    <name evidence="12" type="ORF">FCM35_KLT12611</name>
</gene>
<dbReference type="EC" id="3.2.1.55" evidence="4"/>
<accession>A0A833QPV4</accession>
<evidence type="ECO:0000313" key="12">
    <source>
        <dbReference type="EMBL" id="KAF3322622.1"/>
    </source>
</evidence>
<dbReference type="InterPro" id="IPR010720">
    <property type="entry name" value="Alpha-L-AF_C"/>
</dbReference>
<evidence type="ECO:0000256" key="4">
    <source>
        <dbReference type="ARBA" id="ARBA00012670"/>
    </source>
</evidence>
<dbReference type="OrthoDB" id="406864at2759"/>
<dbReference type="Pfam" id="PF06964">
    <property type="entry name" value="Alpha-L-AF_C"/>
    <property type="match status" value="1"/>
</dbReference>
<comment type="caution">
    <text evidence="12">The sequence shown here is derived from an EMBL/GenBank/DDBJ whole genome shotgun (WGS) entry which is preliminary data.</text>
</comment>
<evidence type="ECO:0000256" key="9">
    <source>
        <dbReference type="ARBA" id="ARBA00023180"/>
    </source>
</evidence>
<evidence type="ECO:0000259" key="11">
    <source>
        <dbReference type="SMART" id="SM00813"/>
    </source>
</evidence>
<dbReference type="InterPro" id="IPR051563">
    <property type="entry name" value="Glycosyl_Hydrolase_51"/>
</dbReference>
<feature type="domain" description="Alpha-L-arabinofuranosidase C-terminal" evidence="11">
    <location>
        <begin position="461"/>
        <end position="648"/>
    </location>
</feature>
<protein>
    <recommendedName>
        <fullName evidence="4">non-reducing end alpha-L-arabinofuranosidase</fullName>
        <ecNumber evidence="4">3.2.1.55</ecNumber>
    </recommendedName>
    <alternativeName>
        <fullName evidence="10">Beta-D-xylosidase</fullName>
    </alternativeName>
</protein>
<dbReference type="EMBL" id="SWLB01000024">
    <property type="protein sequence ID" value="KAF3322622.1"/>
    <property type="molecule type" value="Genomic_DNA"/>
</dbReference>